<evidence type="ECO:0000313" key="6">
    <source>
        <dbReference type="Proteomes" id="UP000217182"/>
    </source>
</evidence>
<dbReference type="AlphaFoldDB" id="A0A250B758"/>
<name>A0A250B758_9GAMM</name>
<dbReference type="NCBIfam" id="NF006771">
    <property type="entry name" value="PRK09290.1-5"/>
    <property type="match status" value="1"/>
</dbReference>
<keyword evidence="6" id="KW-1185">Reference proteome</keyword>
<sequence>MTIQVNGERLWQSLRDMAQFGAIPKDGVTRLALSEEDRLARNQLRIWAQEAGCSVRIDQMGNMFLRREGARPDLPPVVTGSHVDSQPNGGRFDGVYGVLSGLEALRSLNDRQITTERAIEVINWTNEEGARFAPAMIASGVFAGVFDLPYGLSRADAQGVTIGQALQQIGYAGEHPVGGTPIHAAFELHIEQGPVLEAEQVQIGVVTHAQGQRWYELTIVGFSAHAGTTPMDRRRDALLGFARTVEAVNRIGLDFMPDARATVGMAQITPNSRNVVPGKVFFSVEFRHPQEAVLEQMEQQLFAAAAAVNGNGLAASAERIFQYPPVSFNAGCIASVRQAAQRLGYSYRDMVSGAGHDACYLSRVAPTAMIFIPCVDGISHNELENITPAWSTAGANVLLHALIDQAGVPAT</sequence>
<dbReference type="KEGG" id="gqu:AWC35_23555"/>
<dbReference type="PANTHER" id="PTHR32494">
    <property type="entry name" value="ALLANTOATE DEIMINASE-RELATED"/>
    <property type="match status" value="1"/>
</dbReference>
<keyword evidence="3" id="KW-0862">Zinc</keyword>
<feature type="binding site" evidence="3">
    <location>
        <position position="380"/>
    </location>
    <ligand>
        <name>Zn(2+)</name>
        <dbReference type="ChEBI" id="CHEBI:29105"/>
        <label>2</label>
    </ligand>
</feature>
<feature type="binding site" evidence="3">
    <location>
        <position position="93"/>
    </location>
    <ligand>
        <name>Zn(2+)</name>
        <dbReference type="ChEBI" id="CHEBI:29105"/>
        <label>1</label>
    </ligand>
</feature>
<dbReference type="PIRSF" id="PIRSF001235">
    <property type="entry name" value="Amidase_carbamoylase"/>
    <property type="match status" value="1"/>
</dbReference>
<feature type="binding site" evidence="3">
    <location>
        <position position="128"/>
    </location>
    <ligand>
        <name>Zn(2+)</name>
        <dbReference type="ChEBI" id="CHEBI:29105"/>
        <label>2</label>
    </ligand>
</feature>
<reference evidence="5 6" key="1">
    <citation type="submission" date="2016-01" db="EMBL/GenBank/DDBJ databases">
        <authorList>
            <person name="Oliw E.H."/>
        </authorList>
    </citation>
    <scope>NUCLEOTIDE SEQUENCE [LARGE SCALE GENOMIC DNA]</scope>
    <source>
        <strain evidence="5 6">FRB97</strain>
    </source>
</reference>
<dbReference type="InterPro" id="IPR011650">
    <property type="entry name" value="Peptidase_M20_dimer"/>
</dbReference>
<evidence type="ECO:0000256" key="2">
    <source>
        <dbReference type="ARBA" id="ARBA00022801"/>
    </source>
</evidence>
<dbReference type="Gene3D" id="3.30.70.360">
    <property type="match status" value="1"/>
</dbReference>
<dbReference type="Gene3D" id="3.40.630.10">
    <property type="entry name" value="Zn peptidases"/>
    <property type="match status" value="1"/>
</dbReference>
<evidence type="ECO:0000256" key="3">
    <source>
        <dbReference type="PIRSR" id="PIRSR001235-1"/>
    </source>
</evidence>
<feature type="binding site" evidence="3">
    <location>
        <position position="82"/>
    </location>
    <ligand>
        <name>Zn(2+)</name>
        <dbReference type="ChEBI" id="CHEBI:29105"/>
        <label>1</label>
    </ligand>
</feature>
<dbReference type="SUPFAM" id="SSF55031">
    <property type="entry name" value="Bacterial exopeptidase dimerisation domain"/>
    <property type="match status" value="1"/>
</dbReference>
<dbReference type="Pfam" id="PF07687">
    <property type="entry name" value="M20_dimer"/>
    <property type="match status" value="1"/>
</dbReference>
<proteinExistence type="inferred from homology"/>
<keyword evidence="2 5" id="KW-0378">Hydrolase</keyword>
<dbReference type="PANTHER" id="PTHR32494:SF5">
    <property type="entry name" value="ALLANTOATE AMIDOHYDROLASE"/>
    <property type="match status" value="1"/>
</dbReference>
<evidence type="ECO:0000259" key="4">
    <source>
        <dbReference type="Pfam" id="PF07687"/>
    </source>
</evidence>
<feature type="domain" description="Peptidase M20 dimerisation" evidence="4">
    <location>
        <begin position="210"/>
        <end position="309"/>
    </location>
</feature>
<feature type="binding site" evidence="3">
    <location>
        <position position="189"/>
    </location>
    <ligand>
        <name>Zn(2+)</name>
        <dbReference type="ChEBI" id="CHEBI:29105"/>
        <label>1</label>
    </ligand>
</feature>
<dbReference type="InterPro" id="IPR010158">
    <property type="entry name" value="Amidase_Cbmase"/>
</dbReference>
<dbReference type="CDD" id="cd03884">
    <property type="entry name" value="M20_bAS"/>
    <property type="match status" value="1"/>
</dbReference>
<dbReference type="EMBL" id="CP014136">
    <property type="protein sequence ID" value="ATA22070.1"/>
    <property type="molecule type" value="Genomic_DNA"/>
</dbReference>
<dbReference type="InterPro" id="IPR036264">
    <property type="entry name" value="Bact_exopeptidase_dim_dom"/>
</dbReference>
<dbReference type="NCBIfam" id="TIGR01879">
    <property type="entry name" value="hydantase"/>
    <property type="match status" value="1"/>
</dbReference>
<dbReference type="GO" id="GO:0016813">
    <property type="term" value="F:hydrolase activity, acting on carbon-nitrogen (but not peptide) bonds, in linear amidines"/>
    <property type="evidence" value="ECO:0007669"/>
    <property type="project" value="InterPro"/>
</dbReference>
<protein>
    <submittedName>
        <fullName evidence="5">Zn-dependent hydrolase</fullName>
    </submittedName>
</protein>
<dbReference type="Proteomes" id="UP000217182">
    <property type="component" value="Chromosome"/>
</dbReference>
<dbReference type="Pfam" id="PF01546">
    <property type="entry name" value="Peptidase_M20"/>
    <property type="match status" value="1"/>
</dbReference>
<comment type="similarity">
    <text evidence="1">Belongs to the peptidase M20 family.</text>
</comment>
<evidence type="ECO:0000256" key="1">
    <source>
        <dbReference type="ARBA" id="ARBA00006153"/>
    </source>
</evidence>
<dbReference type="RefSeq" id="WP_095848659.1">
    <property type="nucleotide sequence ID" value="NZ_CP014136.1"/>
</dbReference>
<dbReference type="NCBIfam" id="NF006769">
    <property type="entry name" value="PRK09290.1-3"/>
    <property type="match status" value="1"/>
</dbReference>
<feature type="binding site" evidence="3">
    <location>
        <position position="93"/>
    </location>
    <ligand>
        <name>Zn(2+)</name>
        <dbReference type="ChEBI" id="CHEBI:29105"/>
        <label>2</label>
    </ligand>
</feature>
<keyword evidence="3" id="KW-0479">Metal-binding</keyword>
<dbReference type="InterPro" id="IPR002933">
    <property type="entry name" value="Peptidase_M20"/>
</dbReference>
<evidence type="ECO:0000313" key="5">
    <source>
        <dbReference type="EMBL" id="ATA22070.1"/>
    </source>
</evidence>
<organism evidence="5 6">
    <name type="scientific">Gibbsiella quercinecans</name>
    <dbReference type="NCBI Taxonomy" id="929813"/>
    <lineage>
        <taxon>Bacteria</taxon>
        <taxon>Pseudomonadati</taxon>
        <taxon>Pseudomonadota</taxon>
        <taxon>Gammaproteobacteria</taxon>
        <taxon>Enterobacterales</taxon>
        <taxon>Yersiniaceae</taxon>
        <taxon>Gibbsiella</taxon>
    </lineage>
</organism>
<gene>
    <name evidence="5" type="ORF">AWC35_23555</name>
</gene>
<dbReference type="OrthoDB" id="9808195at2"/>
<comment type="cofactor">
    <cofactor evidence="3">
        <name>Zn(2+)</name>
        <dbReference type="ChEBI" id="CHEBI:29105"/>
    </cofactor>
    <text evidence="3">Binds 2 Zn(2+) ions per subunit.</text>
</comment>
<accession>A0A250B758</accession>
<dbReference type="GO" id="GO:0046872">
    <property type="term" value="F:metal ion binding"/>
    <property type="evidence" value="ECO:0007669"/>
    <property type="project" value="UniProtKB-KW"/>
</dbReference>
<dbReference type="NCBIfam" id="NF009527">
    <property type="entry name" value="PRK12891.1"/>
    <property type="match status" value="1"/>
</dbReference>
<dbReference type="SUPFAM" id="SSF53187">
    <property type="entry name" value="Zn-dependent exopeptidases"/>
    <property type="match status" value="1"/>
</dbReference>